<dbReference type="PRINTS" id="PR00455">
    <property type="entry name" value="HTHTETR"/>
</dbReference>
<feature type="region of interest" description="Disordered" evidence="3">
    <location>
        <begin position="1"/>
        <end position="20"/>
    </location>
</feature>
<dbReference type="SUPFAM" id="SSF48498">
    <property type="entry name" value="Tetracyclin repressor-like, C-terminal domain"/>
    <property type="match status" value="1"/>
</dbReference>
<feature type="domain" description="HTH tetR-type" evidence="4">
    <location>
        <begin position="20"/>
        <end position="80"/>
    </location>
</feature>
<dbReference type="PROSITE" id="PS50977">
    <property type="entry name" value="HTH_TETR_2"/>
    <property type="match status" value="1"/>
</dbReference>
<gene>
    <name evidence="5" type="ORF">WIS52_19485</name>
</gene>
<dbReference type="Pfam" id="PF00440">
    <property type="entry name" value="TetR_N"/>
    <property type="match status" value="1"/>
</dbReference>
<dbReference type="InterPro" id="IPR036271">
    <property type="entry name" value="Tet_transcr_reg_TetR-rel_C_sf"/>
</dbReference>
<dbReference type="Gene3D" id="1.10.10.60">
    <property type="entry name" value="Homeodomain-like"/>
    <property type="match status" value="1"/>
</dbReference>
<evidence type="ECO:0000259" key="4">
    <source>
        <dbReference type="PROSITE" id="PS50977"/>
    </source>
</evidence>
<comment type="caution">
    <text evidence="5">The sequence shown here is derived from an EMBL/GenBank/DDBJ whole genome shotgun (WGS) entry which is preliminary data.</text>
</comment>
<dbReference type="SUPFAM" id="SSF46689">
    <property type="entry name" value="Homeodomain-like"/>
    <property type="match status" value="1"/>
</dbReference>
<evidence type="ECO:0000256" key="3">
    <source>
        <dbReference type="SAM" id="MobiDB-lite"/>
    </source>
</evidence>
<protein>
    <submittedName>
        <fullName evidence="5">TetR/AcrR family transcriptional regulator</fullName>
    </submittedName>
</protein>
<evidence type="ECO:0000256" key="1">
    <source>
        <dbReference type="ARBA" id="ARBA00023125"/>
    </source>
</evidence>
<dbReference type="InterPro" id="IPR001647">
    <property type="entry name" value="HTH_TetR"/>
</dbReference>
<evidence type="ECO:0000313" key="6">
    <source>
        <dbReference type="Proteomes" id="UP001494902"/>
    </source>
</evidence>
<dbReference type="EMBL" id="JBEDNQ010000008">
    <property type="protein sequence ID" value="MEQ3552660.1"/>
    <property type="molecule type" value="Genomic_DNA"/>
</dbReference>
<feature type="DNA-binding region" description="H-T-H motif" evidence="2">
    <location>
        <begin position="43"/>
        <end position="62"/>
    </location>
</feature>
<name>A0ABV1KDW9_9PSEU</name>
<reference evidence="5 6" key="1">
    <citation type="submission" date="2024-03" db="EMBL/GenBank/DDBJ databases">
        <title>Draft genome sequence of Pseudonocardia nematodicida JCM 31783.</title>
        <authorList>
            <person name="Butdee W."/>
            <person name="Duangmal K."/>
        </authorList>
    </citation>
    <scope>NUCLEOTIDE SEQUENCE [LARGE SCALE GENOMIC DNA]</scope>
    <source>
        <strain evidence="5 6">JCM 31783</strain>
    </source>
</reference>
<dbReference type="Gene3D" id="1.10.357.10">
    <property type="entry name" value="Tetracycline Repressor, domain 2"/>
    <property type="match status" value="1"/>
</dbReference>
<evidence type="ECO:0000313" key="5">
    <source>
        <dbReference type="EMBL" id="MEQ3552660.1"/>
    </source>
</evidence>
<keyword evidence="6" id="KW-1185">Reference proteome</keyword>
<dbReference type="PANTHER" id="PTHR43479:SF11">
    <property type="entry name" value="ACREF_ENVCD OPERON REPRESSOR-RELATED"/>
    <property type="match status" value="1"/>
</dbReference>
<evidence type="ECO:0000256" key="2">
    <source>
        <dbReference type="PROSITE-ProRule" id="PRU00335"/>
    </source>
</evidence>
<dbReference type="Proteomes" id="UP001494902">
    <property type="component" value="Unassembled WGS sequence"/>
</dbReference>
<dbReference type="PANTHER" id="PTHR43479">
    <property type="entry name" value="ACREF/ENVCD OPERON REPRESSOR-RELATED"/>
    <property type="match status" value="1"/>
</dbReference>
<sequence>MNAAGRQPWSTRTAHDRSDSATHAAVLDAAAASFAEQGYKQSSIAGIAERAGVSRATFYVYFSSREEVFRALTERVRDELAEVQRAAGRSGDPRTVVDIAIRAAVRVYARHARFITVMQHQALTDPDVALLWDEVQAAPSRVNAGFIEMLRREHGARPAAPPSTVAETVAAALVHLSGRASDLDRLADELVAVYLRLVGLPEENR</sequence>
<keyword evidence="1 2" id="KW-0238">DNA-binding</keyword>
<accession>A0ABV1KDW9</accession>
<dbReference type="InterPro" id="IPR050624">
    <property type="entry name" value="HTH-type_Tx_Regulator"/>
</dbReference>
<dbReference type="RefSeq" id="WP_349299733.1">
    <property type="nucleotide sequence ID" value="NZ_JBEDNQ010000008.1"/>
</dbReference>
<proteinExistence type="predicted"/>
<organism evidence="5 6">
    <name type="scientific">Pseudonocardia nematodicida</name>
    <dbReference type="NCBI Taxonomy" id="1206997"/>
    <lineage>
        <taxon>Bacteria</taxon>
        <taxon>Bacillati</taxon>
        <taxon>Actinomycetota</taxon>
        <taxon>Actinomycetes</taxon>
        <taxon>Pseudonocardiales</taxon>
        <taxon>Pseudonocardiaceae</taxon>
        <taxon>Pseudonocardia</taxon>
    </lineage>
</organism>
<dbReference type="InterPro" id="IPR009057">
    <property type="entry name" value="Homeodomain-like_sf"/>
</dbReference>